<sequence length="461" mass="49554">MPAPGQNLRIDSARLWDSLMEMATIGPGIAGGNNRQTLTDDDARGRALFQQWCLDAGCTMGVDTMGNMFATRAGAEDLPPVYMGSHLDTQPTGGKYDGVLGVLGGLEVLRSMNDAGIRTRHPIVLVNWTNEEGTRYAPAMLASGVFAGIHTQDYAYGRVDAEGKAFGDELARIGWVGDEPVGARKIHAMLELHIEQGPILEAEGKEIGVVTHGQGLWWLQVTLTGRDAHTGSTPMNMRVNAGLGMARIIELVHRIAMDHQPGAVGAVGQANVYPNSRNVIPGRAVFTIDFRSPDLAKLTAMRERLEDEAPAIAAELGLGIDIEPVGHFDPVTFDPGLVTVVRDAAERLGYSHMDIVSGAGHDACWINRVAPTVMVMCPCVDGLSHNEAEEISPEWAAAGTDVLLHAVLEVAGVVHTDGELQVNEPGATTILQINSARSQFKDLKDSLFQGSEVEYQKWLES</sequence>
<organism evidence="5 6">
    <name type="scientific">Fertoeibacter niger</name>
    <dbReference type="NCBI Taxonomy" id="2656921"/>
    <lineage>
        <taxon>Bacteria</taxon>
        <taxon>Pseudomonadati</taxon>
        <taxon>Pseudomonadota</taxon>
        <taxon>Alphaproteobacteria</taxon>
        <taxon>Rhodobacterales</taxon>
        <taxon>Paracoccaceae</taxon>
        <taxon>Fertoeibacter</taxon>
    </lineage>
</organism>
<feature type="binding site" evidence="3">
    <location>
        <position position="97"/>
    </location>
    <ligand>
        <name>Zn(2+)</name>
        <dbReference type="ChEBI" id="CHEBI:29105"/>
        <label>2</label>
    </ligand>
</feature>
<dbReference type="NCBIfam" id="NF009527">
    <property type="entry name" value="PRK12891.1"/>
    <property type="match status" value="1"/>
</dbReference>
<evidence type="ECO:0000256" key="3">
    <source>
        <dbReference type="PIRSR" id="PIRSR001235-1"/>
    </source>
</evidence>
<dbReference type="InterPro" id="IPR036264">
    <property type="entry name" value="Bact_exopeptidase_dim_dom"/>
</dbReference>
<evidence type="ECO:0000259" key="4">
    <source>
        <dbReference type="Pfam" id="PF07687"/>
    </source>
</evidence>
<dbReference type="GO" id="GO:0046872">
    <property type="term" value="F:metal ion binding"/>
    <property type="evidence" value="ECO:0007669"/>
    <property type="project" value="UniProtKB-KW"/>
</dbReference>
<name>A0A8X8H043_9RHOB</name>
<keyword evidence="6" id="KW-1185">Reference proteome</keyword>
<protein>
    <submittedName>
        <fullName evidence="5">Zn-dependent hydrolase</fullName>
    </submittedName>
</protein>
<dbReference type="PANTHER" id="PTHR32494">
    <property type="entry name" value="ALLANTOATE DEIMINASE-RELATED"/>
    <property type="match status" value="1"/>
</dbReference>
<dbReference type="InterPro" id="IPR010158">
    <property type="entry name" value="Amidase_Cbmase"/>
</dbReference>
<keyword evidence="3" id="KW-0479">Metal-binding</keyword>
<dbReference type="NCBIfam" id="NF006769">
    <property type="entry name" value="PRK09290.1-3"/>
    <property type="match status" value="1"/>
</dbReference>
<dbReference type="CDD" id="cd03884">
    <property type="entry name" value="M20_bAS"/>
    <property type="match status" value="1"/>
</dbReference>
<proteinExistence type="inferred from homology"/>
<dbReference type="AlphaFoldDB" id="A0A8X8H043"/>
<comment type="similarity">
    <text evidence="1">Belongs to the peptidase M20 family.</text>
</comment>
<dbReference type="PANTHER" id="PTHR32494:SF5">
    <property type="entry name" value="ALLANTOATE AMIDOHYDROLASE"/>
    <property type="match status" value="1"/>
</dbReference>
<dbReference type="RefSeq" id="WP_152824261.1">
    <property type="nucleotide sequence ID" value="NZ_WHUT02000002.1"/>
</dbReference>
<dbReference type="SUPFAM" id="SSF55031">
    <property type="entry name" value="Bacterial exopeptidase dimerisation domain"/>
    <property type="match status" value="1"/>
</dbReference>
<dbReference type="InterPro" id="IPR011650">
    <property type="entry name" value="Peptidase_M20_dimer"/>
</dbReference>
<dbReference type="Pfam" id="PF01546">
    <property type="entry name" value="Peptidase_M20"/>
    <property type="match status" value="1"/>
</dbReference>
<dbReference type="GO" id="GO:0016813">
    <property type="term" value="F:hydrolase activity, acting on carbon-nitrogen (but not peptide) bonds, in linear amidines"/>
    <property type="evidence" value="ECO:0007669"/>
    <property type="project" value="InterPro"/>
</dbReference>
<keyword evidence="2 5" id="KW-0378">Hydrolase</keyword>
<comment type="cofactor">
    <cofactor evidence="3">
        <name>Zn(2+)</name>
        <dbReference type="ChEBI" id="CHEBI:29105"/>
    </cofactor>
    <text evidence="3">Binds 2 Zn(2+) ions per subunit.</text>
</comment>
<evidence type="ECO:0000313" key="5">
    <source>
        <dbReference type="EMBL" id="NUB43682.1"/>
    </source>
</evidence>
<feature type="binding site" evidence="3">
    <location>
        <position position="385"/>
    </location>
    <ligand>
        <name>Zn(2+)</name>
        <dbReference type="ChEBI" id="CHEBI:29105"/>
        <label>2</label>
    </ligand>
</feature>
<dbReference type="Gene3D" id="3.30.70.360">
    <property type="match status" value="1"/>
</dbReference>
<feature type="binding site" evidence="3">
    <location>
        <position position="193"/>
    </location>
    <ligand>
        <name>Zn(2+)</name>
        <dbReference type="ChEBI" id="CHEBI:29105"/>
        <label>1</label>
    </ligand>
</feature>
<evidence type="ECO:0000256" key="1">
    <source>
        <dbReference type="ARBA" id="ARBA00006153"/>
    </source>
</evidence>
<feature type="binding site" evidence="3">
    <location>
        <position position="86"/>
    </location>
    <ligand>
        <name>Zn(2+)</name>
        <dbReference type="ChEBI" id="CHEBI:29105"/>
        <label>1</label>
    </ligand>
</feature>
<accession>A0A8X8H043</accession>
<dbReference type="NCBIfam" id="TIGR01879">
    <property type="entry name" value="hydantase"/>
    <property type="match status" value="1"/>
</dbReference>
<evidence type="ECO:0000313" key="6">
    <source>
        <dbReference type="Proteomes" id="UP000484076"/>
    </source>
</evidence>
<evidence type="ECO:0000256" key="2">
    <source>
        <dbReference type="ARBA" id="ARBA00022801"/>
    </source>
</evidence>
<comment type="caution">
    <text evidence="5">The sequence shown here is derived from an EMBL/GenBank/DDBJ whole genome shotgun (WGS) entry which is preliminary data.</text>
</comment>
<dbReference type="Gene3D" id="3.40.630.10">
    <property type="entry name" value="Zn peptidases"/>
    <property type="match status" value="1"/>
</dbReference>
<feature type="binding site" evidence="3">
    <location>
        <position position="132"/>
    </location>
    <ligand>
        <name>Zn(2+)</name>
        <dbReference type="ChEBI" id="CHEBI:29105"/>
        <label>2</label>
    </ligand>
</feature>
<reference evidence="5" key="1">
    <citation type="submission" date="2020-05" db="EMBL/GenBank/DDBJ databases">
        <title>Fertoebacter nigrum gen. nov., sp. nov., a new member of the family Rhodobacteraceae.</title>
        <authorList>
            <person name="Szuroczki S."/>
            <person name="Abbaszade G."/>
            <person name="Buni D."/>
            <person name="Schumann P."/>
            <person name="Toth E."/>
        </authorList>
    </citation>
    <scope>NUCLEOTIDE SEQUENCE</scope>
    <source>
        <strain evidence="5">RG-N-1a</strain>
    </source>
</reference>
<dbReference type="PIRSF" id="PIRSF001235">
    <property type="entry name" value="Amidase_carbamoylase"/>
    <property type="match status" value="1"/>
</dbReference>
<gene>
    <name evidence="5" type="ORF">GEU84_004735</name>
</gene>
<dbReference type="Proteomes" id="UP000484076">
    <property type="component" value="Unassembled WGS sequence"/>
</dbReference>
<feature type="binding site" evidence="3">
    <location>
        <position position="97"/>
    </location>
    <ligand>
        <name>Zn(2+)</name>
        <dbReference type="ChEBI" id="CHEBI:29105"/>
        <label>1</label>
    </ligand>
</feature>
<dbReference type="Pfam" id="PF07687">
    <property type="entry name" value="M20_dimer"/>
    <property type="match status" value="1"/>
</dbReference>
<dbReference type="SUPFAM" id="SSF53187">
    <property type="entry name" value="Zn-dependent exopeptidases"/>
    <property type="match status" value="1"/>
</dbReference>
<feature type="domain" description="Peptidase M20 dimerisation" evidence="4">
    <location>
        <begin position="214"/>
        <end position="312"/>
    </location>
</feature>
<dbReference type="InterPro" id="IPR002933">
    <property type="entry name" value="Peptidase_M20"/>
</dbReference>
<keyword evidence="3" id="KW-0862">Zinc</keyword>
<dbReference type="EMBL" id="WHUT02000002">
    <property type="protein sequence ID" value="NUB43682.1"/>
    <property type="molecule type" value="Genomic_DNA"/>
</dbReference>